<sequence>MLRRNFVKSTLGIAGAAVAAGDAFAAQSAPFAKNQFKLKYAPHFGMFQNKAGKDNIDQLKFMADNGFMALEDNGMMGRPVDEQEKIAKEMTRLGIQMGVFVVDKGGNGANTLAAGKPEYVDIFLNGCKKAVETAKRVNAKWMTVVPGNFERNIPIGVQTGNVIDALRRGAEILEPHGLVMVLEPLSDSPDLFLRTSEQTYEICRAVNSKSCKILYDIYHMQKNEGRLIYNIEKTWSEIDYFQIGDEPGRKEPTTGEINYKNVFKYIYERSKKENRNFIMGMEHGNSKSGAEGEDALIKAYVESDSFTV</sequence>
<evidence type="ECO:0000256" key="1">
    <source>
        <dbReference type="ARBA" id="ARBA00023235"/>
    </source>
</evidence>
<dbReference type="GO" id="GO:0016853">
    <property type="term" value="F:isomerase activity"/>
    <property type="evidence" value="ECO:0007669"/>
    <property type="project" value="UniProtKB-KW"/>
</dbReference>
<feature type="active site" description="Proton donor/acceptor" evidence="2">
    <location>
        <position position="183"/>
    </location>
</feature>
<evidence type="ECO:0000256" key="3">
    <source>
        <dbReference type="SAM" id="SignalP"/>
    </source>
</evidence>
<dbReference type="Pfam" id="PF01261">
    <property type="entry name" value="AP_endonuc_2"/>
    <property type="match status" value="1"/>
</dbReference>
<dbReference type="PIRSF" id="PIRSF006241">
    <property type="entry name" value="HyI"/>
    <property type="match status" value="1"/>
</dbReference>
<reference evidence="5 6" key="1">
    <citation type="submission" date="2019-05" db="EMBL/GenBank/DDBJ databases">
        <authorList>
            <person name="Qu J.-H."/>
        </authorList>
    </citation>
    <scope>NUCLEOTIDE SEQUENCE [LARGE SCALE GENOMIC DNA]</scope>
    <source>
        <strain evidence="5 6">T17</strain>
    </source>
</reference>
<dbReference type="AlphaFoldDB" id="A0A5R9KRX4"/>
<comment type="caution">
    <text evidence="5">The sequence shown here is derived from an EMBL/GenBank/DDBJ whole genome shotgun (WGS) entry which is preliminary data.</text>
</comment>
<protein>
    <submittedName>
        <fullName evidence="5">TIM barrel protein</fullName>
    </submittedName>
</protein>
<dbReference type="InterPro" id="IPR050417">
    <property type="entry name" value="Sugar_Epim/Isomerase"/>
</dbReference>
<evidence type="ECO:0000313" key="5">
    <source>
        <dbReference type="EMBL" id="TLU98917.1"/>
    </source>
</evidence>
<dbReference type="Proteomes" id="UP000306402">
    <property type="component" value="Unassembled WGS sequence"/>
</dbReference>
<dbReference type="SUPFAM" id="SSF51658">
    <property type="entry name" value="Xylose isomerase-like"/>
    <property type="match status" value="1"/>
</dbReference>
<dbReference type="EMBL" id="VCEJ01000005">
    <property type="protein sequence ID" value="TLU98917.1"/>
    <property type="molecule type" value="Genomic_DNA"/>
</dbReference>
<accession>A0A5R9KRX4</accession>
<dbReference type="Gene3D" id="3.20.20.150">
    <property type="entry name" value="Divalent-metal-dependent TIM barrel enzymes"/>
    <property type="match status" value="1"/>
</dbReference>
<evidence type="ECO:0000256" key="2">
    <source>
        <dbReference type="PIRSR" id="PIRSR006241-50"/>
    </source>
</evidence>
<feature type="domain" description="Xylose isomerase-like TIM barrel" evidence="4">
    <location>
        <begin position="60"/>
        <end position="268"/>
    </location>
</feature>
<feature type="chain" id="PRO_5024400502" evidence="3">
    <location>
        <begin position="26"/>
        <end position="308"/>
    </location>
</feature>
<name>A0A5R9KRX4_9BACT</name>
<dbReference type="OrthoDB" id="9786584at2"/>
<feature type="signal peptide" evidence="3">
    <location>
        <begin position="1"/>
        <end position="25"/>
    </location>
</feature>
<dbReference type="InterPro" id="IPR036237">
    <property type="entry name" value="Xyl_isomerase-like_sf"/>
</dbReference>
<keyword evidence="3" id="KW-0732">Signal</keyword>
<feature type="active site" description="Proton donor/acceptor" evidence="2">
    <location>
        <position position="282"/>
    </location>
</feature>
<dbReference type="PANTHER" id="PTHR43489">
    <property type="entry name" value="ISOMERASE"/>
    <property type="match status" value="1"/>
</dbReference>
<organism evidence="5 6">
    <name type="scientific">Dyadobacter luticola</name>
    <dbReference type="NCBI Taxonomy" id="1979387"/>
    <lineage>
        <taxon>Bacteria</taxon>
        <taxon>Pseudomonadati</taxon>
        <taxon>Bacteroidota</taxon>
        <taxon>Cytophagia</taxon>
        <taxon>Cytophagales</taxon>
        <taxon>Spirosomataceae</taxon>
        <taxon>Dyadobacter</taxon>
    </lineage>
</organism>
<keyword evidence="1" id="KW-0413">Isomerase</keyword>
<keyword evidence="6" id="KW-1185">Reference proteome</keyword>
<proteinExistence type="predicted"/>
<evidence type="ECO:0000313" key="6">
    <source>
        <dbReference type="Proteomes" id="UP000306402"/>
    </source>
</evidence>
<dbReference type="RefSeq" id="WP_138367207.1">
    <property type="nucleotide sequence ID" value="NZ_VCEJ01000005.1"/>
</dbReference>
<dbReference type="InterPro" id="IPR026040">
    <property type="entry name" value="HyI-like"/>
</dbReference>
<gene>
    <name evidence="5" type="ORF">FEN17_20210</name>
</gene>
<evidence type="ECO:0000259" key="4">
    <source>
        <dbReference type="Pfam" id="PF01261"/>
    </source>
</evidence>
<dbReference type="InterPro" id="IPR013022">
    <property type="entry name" value="Xyl_isomerase-like_TIM-brl"/>
</dbReference>